<feature type="region of interest" description="Disordered" evidence="4">
    <location>
        <begin position="320"/>
        <end position="345"/>
    </location>
</feature>
<dbReference type="PANTHER" id="PTHR15818">
    <property type="entry name" value="G PATCH AND KOW-CONTAINING"/>
    <property type="match status" value="1"/>
</dbReference>
<dbReference type="InterPro" id="IPR005824">
    <property type="entry name" value="KOW"/>
</dbReference>
<evidence type="ECO:0000313" key="7">
    <source>
        <dbReference type="Proteomes" id="UP001604277"/>
    </source>
</evidence>
<dbReference type="GO" id="GO:0005634">
    <property type="term" value="C:nucleus"/>
    <property type="evidence" value="ECO:0007669"/>
    <property type="project" value="UniProtKB-SubCell"/>
</dbReference>
<organism evidence="6 7">
    <name type="scientific">Forsythia ovata</name>
    <dbReference type="NCBI Taxonomy" id="205694"/>
    <lineage>
        <taxon>Eukaryota</taxon>
        <taxon>Viridiplantae</taxon>
        <taxon>Streptophyta</taxon>
        <taxon>Embryophyta</taxon>
        <taxon>Tracheophyta</taxon>
        <taxon>Spermatophyta</taxon>
        <taxon>Magnoliopsida</taxon>
        <taxon>eudicotyledons</taxon>
        <taxon>Gunneridae</taxon>
        <taxon>Pentapetalae</taxon>
        <taxon>asterids</taxon>
        <taxon>lamiids</taxon>
        <taxon>Lamiales</taxon>
        <taxon>Oleaceae</taxon>
        <taxon>Forsythieae</taxon>
        <taxon>Forsythia</taxon>
    </lineage>
</organism>
<evidence type="ECO:0000256" key="1">
    <source>
        <dbReference type="ARBA" id="ARBA00004123"/>
    </source>
</evidence>
<dbReference type="InterPro" id="IPR026822">
    <property type="entry name" value="Spp2/MOS2_G-patch"/>
</dbReference>
<comment type="caution">
    <text evidence="6">The sequence shown here is derived from an EMBL/GenBank/DDBJ whole genome shotgun (WGS) entry which is preliminary data.</text>
</comment>
<gene>
    <name evidence="6" type="ORF">Fot_43396</name>
</gene>
<dbReference type="Pfam" id="PF25088">
    <property type="entry name" value="GPKOW_C"/>
    <property type="match status" value="1"/>
</dbReference>
<feature type="compositionally biased region" description="Basic and acidic residues" evidence="4">
    <location>
        <begin position="232"/>
        <end position="249"/>
    </location>
</feature>
<dbReference type="EMBL" id="JBFOLJ010000012">
    <property type="protein sequence ID" value="KAL2490104.1"/>
    <property type="molecule type" value="Genomic_DNA"/>
</dbReference>
<dbReference type="Gene3D" id="2.30.30.140">
    <property type="match status" value="1"/>
</dbReference>
<evidence type="ECO:0000256" key="3">
    <source>
        <dbReference type="ARBA" id="ARBA00023242"/>
    </source>
</evidence>
<sequence length="469" mass="51342">MKLSFSLPSKPQSNRSKKPSESFSAANTGPSTANTGPSTANSSSKNYVTEFNSAEAPTGPDLKQKSIPPIPNQWRPNKKLKNLPNLPSLKSDGENSSLQFEVVPDGNPDSSDSSMAYGLNLRKPSGVNGGSADGRVEESISDLELRKLREDLEKLPEDTGIDEYTDMPVEGFGAALLSGYGWNKDRGIGRNAKEDTKVLEVKKRSGRGGLGYEGELPDNQNGNNSNAGEAFGSRDVRRNKRGDGKAKNGFDVGKEVRVVNGREMGMKGKIVEVRSGGDLLVLRMSRSEENVKVRVKDVVEVGSAEEEKCLRKLKELKIKEKSSSNDKRDKTSKSKRGQEEERTGSERVNWLRNHIRVRIVSEALKGGRLYLKKGVVMDVVGPGVCDISMDESRELVQGVDQDLLETAIPKRGGKVLVLYGRHKGVYGSLLERDMEKETGLVQNADTQELVSVQLEQIAEYIGDPSEIGY</sequence>
<dbReference type="PROSITE" id="PS50174">
    <property type="entry name" value="G_PATCH"/>
    <property type="match status" value="1"/>
</dbReference>
<feature type="compositionally biased region" description="Polar residues" evidence="4">
    <location>
        <begin position="1"/>
        <end position="14"/>
    </location>
</feature>
<evidence type="ECO:0000256" key="4">
    <source>
        <dbReference type="SAM" id="MobiDB-lite"/>
    </source>
</evidence>
<dbReference type="PANTHER" id="PTHR15818:SF2">
    <property type="entry name" value="G-PATCH DOMAIN AND KOW MOTIFS-CONTAINING PROTEIN"/>
    <property type="match status" value="1"/>
</dbReference>
<feature type="region of interest" description="Disordered" evidence="4">
    <location>
        <begin position="1"/>
        <end position="138"/>
    </location>
</feature>
<keyword evidence="7" id="KW-1185">Reference proteome</keyword>
<dbReference type="SMART" id="SM00443">
    <property type="entry name" value="G_patch"/>
    <property type="match status" value="1"/>
</dbReference>
<dbReference type="Proteomes" id="UP001604277">
    <property type="component" value="Unassembled WGS sequence"/>
</dbReference>
<feature type="compositionally biased region" description="Polar residues" evidence="4">
    <location>
        <begin position="218"/>
        <end position="227"/>
    </location>
</feature>
<proteinExistence type="inferred from homology"/>
<dbReference type="InterPro" id="IPR045166">
    <property type="entry name" value="Spp2-like"/>
</dbReference>
<accession>A0ABD1RSX7</accession>
<evidence type="ECO:0000259" key="5">
    <source>
        <dbReference type="PROSITE" id="PS50174"/>
    </source>
</evidence>
<evidence type="ECO:0000313" key="6">
    <source>
        <dbReference type="EMBL" id="KAL2490104.1"/>
    </source>
</evidence>
<dbReference type="Pfam" id="PF12656">
    <property type="entry name" value="G-patch_2"/>
    <property type="match status" value="1"/>
</dbReference>
<keyword evidence="3" id="KW-0539">Nucleus</keyword>
<feature type="region of interest" description="Disordered" evidence="4">
    <location>
        <begin position="199"/>
        <end position="249"/>
    </location>
</feature>
<dbReference type="AlphaFoldDB" id="A0ABD1RSX7"/>
<name>A0ABD1RSX7_9LAMI</name>
<dbReference type="SMART" id="SM00739">
    <property type="entry name" value="KOW"/>
    <property type="match status" value="2"/>
</dbReference>
<protein>
    <submittedName>
        <fullName evidence="6">Protein MOS2</fullName>
    </submittedName>
</protein>
<feature type="domain" description="G-patch" evidence="5">
    <location>
        <begin position="169"/>
        <end position="215"/>
    </location>
</feature>
<comment type="subcellular location">
    <subcellularLocation>
        <location evidence="1">Nucleus</location>
    </subcellularLocation>
</comment>
<comment type="similarity">
    <text evidence="2">Belongs to the MOS2 family.</text>
</comment>
<reference evidence="7" key="1">
    <citation type="submission" date="2024-07" db="EMBL/GenBank/DDBJ databases">
        <title>Two chromosome-level genome assemblies of Korean endemic species Abeliophyllum distichum and Forsythia ovata (Oleaceae).</title>
        <authorList>
            <person name="Jang H."/>
        </authorList>
    </citation>
    <scope>NUCLEOTIDE SEQUENCE [LARGE SCALE GENOMIC DNA]</scope>
</reference>
<evidence type="ECO:0000256" key="2">
    <source>
        <dbReference type="ARBA" id="ARBA00010966"/>
    </source>
</evidence>
<dbReference type="InterPro" id="IPR000467">
    <property type="entry name" value="G_patch_dom"/>
</dbReference>
<feature type="compositionally biased region" description="Polar residues" evidence="4">
    <location>
        <begin position="21"/>
        <end position="52"/>
    </location>
</feature>